<keyword evidence="5" id="KW-0223">Dioxygenase</keyword>
<organism evidence="14 15">
    <name type="scientific">Cyclospora cayetanensis</name>
    <dbReference type="NCBI Taxonomy" id="88456"/>
    <lineage>
        <taxon>Eukaryota</taxon>
        <taxon>Sar</taxon>
        <taxon>Alveolata</taxon>
        <taxon>Apicomplexa</taxon>
        <taxon>Conoidasida</taxon>
        <taxon>Coccidia</taxon>
        <taxon>Eucoccidiorida</taxon>
        <taxon>Eimeriorina</taxon>
        <taxon>Eimeriidae</taxon>
        <taxon>Cyclospora</taxon>
    </lineage>
</organism>
<dbReference type="VEuPathDB" id="ToxoDB:LOC34618376"/>
<evidence type="ECO:0000259" key="13">
    <source>
        <dbReference type="PROSITE" id="PS51184"/>
    </source>
</evidence>
<keyword evidence="7" id="KW-0408">Iron</keyword>
<reference evidence="14 15" key="1">
    <citation type="journal article" date="2016" name="BMC Genomics">
        <title>Comparative genomics reveals Cyclospora cayetanensis possesses coccidia-like metabolism and invasion components but unique surface antigens.</title>
        <authorList>
            <person name="Liu S."/>
            <person name="Wang L."/>
            <person name="Zheng H."/>
            <person name="Xu Z."/>
            <person name="Roellig D.M."/>
            <person name="Li N."/>
            <person name="Frace M.A."/>
            <person name="Tang K."/>
            <person name="Arrowood M.J."/>
            <person name="Moss D.M."/>
            <person name="Zhang L."/>
            <person name="Feng Y."/>
            <person name="Xiao L."/>
        </authorList>
    </citation>
    <scope>NUCLEOTIDE SEQUENCE [LARGE SCALE GENOMIC DNA]</scope>
    <source>
        <strain evidence="14 15">CHN_HEN01</strain>
    </source>
</reference>
<evidence type="ECO:0000256" key="10">
    <source>
        <dbReference type="ARBA" id="ARBA00023242"/>
    </source>
</evidence>
<evidence type="ECO:0000256" key="9">
    <source>
        <dbReference type="ARBA" id="ARBA00023163"/>
    </source>
</evidence>
<dbReference type="AlphaFoldDB" id="A0A1D3CSZ8"/>
<feature type="region of interest" description="Disordered" evidence="12">
    <location>
        <begin position="1"/>
        <end position="24"/>
    </location>
</feature>
<protein>
    <submittedName>
        <fullName evidence="14">JMJC domain-containing protein</fullName>
    </submittedName>
</protein>
<dbReference type="GO" id="GO:0106140">
    <property type="term" value="F:P-TEFb complex binding"/>
    <property type="evidence" value="ECO:0007669"/>
    <property type="project" value="TreeGrafter"/>
</dbReference>
<evidence type="ECO:0000256" key="5">
    <source>
        <dbReference type="ARBA" id="ARBA00022964"/>
    </source>
</evidence>
<dbReference type="PROSITE" id="PS51184">
    <property type="entry name" value="JMJC"/>
    <property type="match status" value="1"/>
</dbReference>
<keyword evidence="8" id="KW-0805">Transcription regulation</keyword>
<evidence type="ECO:0000256" key="12">
    <source>
        <dbReference type="SAM" id="MobiDB-lite"/>
    </source>
</evidence>
<feature type="domain" description="JmjC" evidence="13">
    <location>
        <begin position="216"/>
        <end position="378"/>
    </location>
</feature>
<keyword evidence="10" id="KW-0539">Nucleus</keyword>
<keyword evidence="9" id="KW-0804">Transcription</keyword>
<feature type="region of interest" description="Disordered" evidence="12">
    <location>
        <begin position="478"/>
        <end position="503"/>
    </location>
</feature>
<dbReference type="GO" id="GO:0005737">
    <property type="term" value="C:cytoplasm"/>
    <property type="evidence" value="ECO:0007669"/>
    <property type="project" value="TreeGrafter"/>
</dbReference>
<dbReference type="Gene3D" id="2.60.120.650">
    <property type="entry name" value="Cupin"/>
    <property type="match status" value="1"/>
</dbReference>
<feature type="compositionally biased region" description="Low complexity" evidence="12">
    <location>
        <begin position="39"/>
        <end position="62"/>
    </location>
</feature>
<dbReference type="InParanoid" id="A0A1D3CSZ8"/>
<dbReference type="GO" id="GO:0046872">
    <property type="term" value="F:metal ion binding"/>
    <property type="evidence" value="ECO:0007669"/>
    <property type="project" value="UniProtKB-KW"/>
</dbReference>
<evidence type="ECO:0000256" key="6">
    <source>
        <dbReference type="ARBA" id="ARBA00023002"/>
    </source>
</evidence>
<keyword evidence="3" id="KW-0479">Metal-binding</keyword>
<evidence type="ECO:0000256" key="2">
    <source>
        <dbReference type="ARBA" id="ARBA00004123"/>
    </source>
</evidence>
<evidence type="ECO:0000256" key="8">
    <source>
        <dbReference type="ARBA" id="ARBA00023015"/>
    </source>
</evidence>
<accession>A0A1D3CSZ8</accession>
<comment type="cofactor">
    <cofactor evidence="1">
        <name>Fe(2+)</name>
        <dbReference type="ChEBI" id="CHEBI:29033"/>
    </cofactor>
</comment>
<evidence type="ECO:0000256" key="11">
    <source>
        <dbReference type="ARBA" id="ARBA00038068"/>
    </source>
</evidence>
<comment type="caution">
    <text evidence="14">The sequence shown here is derived from an EMBL/GenBank/DDBJ whole genome shotgun (WGS) entry which is preliminary data.</text>
</comment>
<dbReference type="GO" id="GO:0005634">
    <property type="term" value="C:nucleus"/>
    <property type="evidence" value="ECO:0007669"/>
    <property type="project" value="UniProtKB-SubCell"/>
</dbReference>
<dbReference type="SUPFAM" id="SSF51197">
    <property type="entry name" value="Clavaminate synthase-like"/>
    <property type="match status" value="1"/>
</dbReference>
<dbReference type="PANTHER" id="PTHR12480">
    <property type="entry name" value="ARGININE DEMETHYLASE AND LYSYL-HYDROXYLASE JMJD"/>
    <property type="match status" value="1"/>
</dbReference>
<name>A0A1D3CSZ8_9EIME</name>
<dbReference type="Proteomes" id="UP000095192">
    <property type="component" value="Unassembled WGS sequence"/>
</dbReference>
<keyword evidence="4" id="KW-0156">Chromatin regulator</keyword>
<dbReference type="SMART" id="SM00558">
    <property type="entry name" value="JmjC"/>
    <property type="match status" value="1"/>
</dbReference>
<feature type="compositionally biased region" description="Low complexity" evidence="12">
    <location>
        <begin position="432"/>
        <end position="445"/>
    </location>
</feature>
<comment type="subcellular location">
    <subcellularLocation>
        <location evidence="2">Nucleus</location>
    </subcellularLocation>
</comment>
<dbReference type="PANTHER" id="PTHR12480:SF32">
    <property type="entry name" value="BIFUNCTIONAL ARGININE DEMETHYLASE AND LYSYL-HYDROXYLASE JMJD6"/>
    <property type="match status" value="1"/>
</dbReference>
<evidence type="ECO:0000256" key="3">
    <source>
        <dbReference type="ARBA" id="ARBA00022723"/>
    </source>
</evidence>
<dbReference type="InterPro" id="IPR003347">
    <property type="entry name" value="JmjC_dom"/>
</dbReference>
<evidence type="ECO:0000256" key="4">
    <source>
        <dbReference type="ARBA" id="ARBA00022853"/>
    </source>
</evidence>
<dbReference type="EMBL" id="JROU02002069">
    <property type="protein sequence ID" value="OEH74316.1"/>
    <property type="molecule type" value="Genomic_DNA"/>
</dbReference>
<keyword evidence="15" id="KW-1185">Reference proteome</keyword>
<feature type="compositionally biased region" description="Polar residues" evidence="12">
    <location>
        <begin position="519"/>
        <end position="536"/>
    </location>
</feature>
<feature type="region of interest" description="Disordered" evidence="12">
    <location>
        <begin position="518"/>
        <end position="548"/>
    </location>
</feature>
<gene>
    <name evidence="14" type="ORF">cyc_01357</name>
</gene>
<comment type="similarity">
    <text evidence="11">Belongs to the JMJD6 family.</text>
</comment>
<evidence type="ECO:0000256" key="1">
    <source>
        <dbReference type="ARBA" id="ARBA00001954"/>
    </source>
</evidence>
<dbReference type="VEuPathDB" id="ToxoDB:cyc_01357"/>
<sequence length="548" mass="61760">MPCEGELESSVSTSSSGQHFFGGGTTARSDVQAASAAAGAATKGGDGKVVNTSANGSASTSSQEQRTVFFPESTFLHHKTRDKVRRAKKQHRGDLHWSEWDKFGYANSDFCEVSLQVKENLPRIYKKDTVHADFIRNFEVPGRPVLLCGWMDEWPAMKKWDLETLLHDYRVAKFKVGEKDNGDKIKLSMKYFMDYLKHQTDDSPLYLFESAVEDKANTCGLLNDWQVPDLFPVDLHAIVGDERRPPHRWFCVGPKRSGTTVHIDPLGTAAWNAVTSGYKRWALFPPNVSKQIVKGKHLMKSGEDDEPIMWFQNILPRIKEKYPDIPVYECIQGPGEVIYVPPNWWHAVLNLSDCVACTQNHFSFGFLEAGWRKFRKGRRRLAAHWFTRLKRYFPEKEVYGRLDLMNKVDGWEIRSGKFCRVRASSGFATDVSSDSSSSSSSSSASSDDEDELSEIDEHVRRMRAGISREAWQAYFQTAKEQPSAAPRTLPQDTTPLARLTEPHRGYFTEKRTLLLSGCPASSVTTEPSSAEHQGNVSGADGKRQKTQS</sequence>
<evidence type="ECO:0000313" key="15">
    <source>
        <dbReference type="Proteomes" id="UP000095192"/>
    </source>
</evidence>
<feature type="region of interest" description="Disordered" evidence="12">
    <location>
        <begin position="39"/>
        <end position="65"/>
    </location>
</feature>
<dbReference type="InterPro" id="IPR050910">
    <property type="entry name" value="JMJD6_ArgDemeth/LysHydrox"/>
</dbReference>
<feature type="region of interest" description="Disordered" evidence="12">
    <location>
        <begin position="428"/>
        <end position="453"/>
    </location>
</feature>
<evidence type="ECO:0000313" key="14">
    <source>
        <dbReference type="EMBL" id="OEH74316.1"/>
    </source>
</evidence>
<proteinExistence type="inferred from homology"/>
<dbReference type="Pfam" id="PF02373">
    <property type="entry name" value="JmjC"/>
    <property type="match status" value="1"/>
</dbReference>
<dbReference type="GO" id="GO:0033749">
    <property type="term" value="F:histone H4R3 demethylase activity"/>
    <property type="evidence" value="ECO:0007669"/>
    <property type="project" value="TreeGrafter"/>
</dbReference>
<keyword evidence="6" id="KW-0560">Oxidoreductase</keyword>
<evidence type="ECO:0000256" key="7">
    <source>
        <dbReference type="ARBA" id="ARBA00023004"/>
    </source>
</evidence>